<feature type="transmembrane region" description="Helical" evidence="1">
    <location>
        <begin position="45"/>
        <end position="62"/>
    </location>
</feature>
<feature type="transmembrane region" description="Helical" evidence="1">
    <location>
        <begin position="83"/>
        <end position="102"/>
    </location>
</feature>
<protein>
    <submittedName>
        <fullName evidence="2">Uncharacterized protein</fullName>
    </submittedName>
</protein>
<evidence type="ECO:0000313" key="2">
    <source>
        <dbReference type="EMBL" id="KQB84213.1"/>
    </source>
</evidence>
<feature type="transmembrane region" description="Helical" evidence="1">
    <location>
        <begin position="108"/>
        <end position="125"/>
    </location>
</feature>
<reference evidence="2 3" key="1">
    <citation type="submission" date="2015-10" db="EMBL/GenBank/DDBJ databases">
        <title>Corynebacteirum lowii and Corynebacterium oculi species nova, derived from human clinical disease and and emended description of Corynebacterium mastiditis.</title>
        <authorList>
            <person name="Bernard K."/>
            <person name="Pacheco A.L."/>
            <person name="Mcdougall C."/>
            <person name="Burtx T."/>
            <person name="Weibe D."/>
            <person name="Tyler S."/>
            <person name="Olson A.B."/>
            <person name="Cnockaert M."/>
            <person name="Eguchi H."/>
            <person name="Kuwahara T."/>
            <person name="Nakayama-Imaohji H."/>
            <person name="Boudewijins M."/>
            <person name="Van Hoecke F."/>
            <person name="Bernier A.-M."/>
            <person name="Vandamme P."/>
        </authorList>
    </citation>
    <scope>NUCLEOTIDE SEQUENCE [LARGE SCALE GENOMIC DNA]</scope>
    <source>
        <strain evidence="2 3">NML 130210</strain>
    </source>
</reference>
<dbReference type="OrthoDB" id="4427098at2"/>
<evidence type="ECO:0000256" key="1">
    <source>
        <dbReference type="SAM" id="Phobius"/>
    </source>
</evidence>
<sequence>MNAYATLRAHVTPIPTPPVVRLSGSVLGGAAVAVLSTDLPRPLQVASPLLFLLIALALPFAHPYRRRIREYRRAHRIPFQPQVWQFLPLFFLWLAVMLSPLLAPAPTWASALLFAIAAGWLYLTFPHIDGTRALAHARPTQDSY</sequence>
<keyword evidence="3" id="KW-1185">Reference proteome</keyword>
<dbReference type="STRING" id="1544416.Cocul_01010"/>
<accession>A0A0Q0YD53</accession>
<keyword evidence="1" id="KW-1133">Transmembrane helix</keyword>
<keyword evidence="1" id="KW-0472">Membrane</keyword>
<keyword evidence="1" id="KW-0812">Transmembrane</keyword>
<evidence type="ECO:0000313" key="3">
    <source>
        <dbReference type="Proteomes" id="UP000050517"/>
    </source>
</evidence>
<organism evidence="2 3">
    <name type="scientific">Corynebacterium oculi</name>
    <dbReference type="NCBI Taxonomy" id="1544416"/>
    <lineage>
        <taxon>Bacteria</taxon>
        <taxon>Bacillati</taxon>
        <taxon>Actinomycetota</taxon>
        <taxon>Actinomycetes</taxon>
        <taxon>Mycobacteriales</taxon>
        <taxon>Corynebacteriaceae</taxon>
        <taxon>Corynebacterium</taxon>
    </lineage>
</organism>
<dbReference type="Proteomes" id="UP000050517">
    <property type="component" value="Unassembled WGS sequence"/>
</dbReference>
<proteinExistence type="predicted"/>
<dbReference type="PATRIC" id="fig|1544416.3.peg.1015"/>
<comment type="caution">
    <text evidence="2">The sequence shown here is derived from an EMBL/GenBank/DDBJ whole genome shotgun (WGS) entry which is preliminary data.</text>
</comment>
<gene>
    <name evidence="2" type="ORF">Cocul_01010</name>
</gene>
<dbReference type="EMBL" id="LKST01000002">
    <property type="protein sequence ID" value="KQB84213.1"/>
    <property type="molecule type" value="Genomic_DNA"/>
</dbReference>
<dbReference type="AlphaFoldDB" id="A0A0Q0YD53"/>
<dbReference type="RefSeq" id="WP_055122189.1">
    <property type="nucleotide sequence ID" value="NZ_LKST01000002.1"/>
</dbReference>
<name>A0A0Q0YD53_9CORY</name>